<keyword evidence="5" id="KW-1185">Reference proteome</keyword>
<protein>
    <submittedName>
        <fullName evidence="4">WYL domain-containing protein</fullName>
    </submittedName>
</protein>
<accession>A0ABS9L6N0</accession>
<evidence type="ECO:0000313" key="5">
    <source>
        <dbReference type="Proteomes" id="UP001165368"/>
    </source>
</evidence>
<evidence type="ECO:0000259" key="2">
    <source>
        <dbReference type="Pfam" id="PF19187"/>
    </source>
</evidence>
<evidence type="ECO:0000259" key="1">
    <source>
        <dbReference type="Pfam" id="PF13280"/>
    </source>
</evidence>
<dbReference type="PROSITE" id="PS52050">
    <property type="entry name" value="WYL"/>
    <property type="match status" value="2"/>
</dbReference>
<feature type="domain" description="WCX" evidence="3">
    <location>
        <begin position="248"/>
        <end position="318"/>
    </location>
</feature>
<organism evidence="4 5">
    <name type="scientific">Arthrobacter hankyongi</name>
    <dbReference type="NCBI Taxonomy" id="2904801"/>
    <lineage>
        <taxon>Bacteria</taxon>
        <taxon>Bacillati</taxon>
        <taxon>Actinomycetota</taxon>
        <taxon>Actinomycetes</taxon>
        <taxon>Micrococcales</taxon>
        <taxon>Micrococcaceae</taxon>
        <taxon>Arthrobacter</taxon>
    </lineage>
</organism>
<dbReference type="InterPro" id="IPR057727">
    <property type="entry name" value="WCX_dom"/>
</dbReference>
<feature type="domain" description="WYL" evidence="1">
    <location>
        <begin position="485"/>
        <end position="551"/>
    </location>
</feature>
<gene>
    <name evidence="4" type="ORF">LVY72_09475</name>
</gene>
<evidence type="ECO:0000313" key="4">
    <source>
        <dbReference type="EMBL" id="MCG2622147.1"/>
    </source>
</evidence>
<dbReference type="InterPro" id="IPR051534">
    <property type="entry name" value="CBASS_pafABC_assoc_protein"/>
</dbReference>
<feature type="domain" description="WCX" evidence="3">
    <location>
        <begin position="580"/>
        <end position="653"/>
    </location>
</feature>
<sequence>MSVSKTERLLNLTIALLERRRGYSKEELRSLIPSYQEASSEEAFNRQFERDKEELRDMGVPVETFSEDTFFDHDQSASRYRIDRSAYRLPEVSFTAEETAVLSLASRVWQQASLGSAAARAVRRLDVRGALAESDTLIGVEPRLRTAEPAFDDMLDAVLDRYPVSFAYRAGGAGEVTARRVEPWGLGNRFGNWYLVGRDIDKGGERTFRLSRVVSEVKKLSGRFERPDGFTMRAALAALDPSGRDQMAELLLRPGRANVFRSGAAVADSAQSGWDRVAYRFSDVDVLAEEIAAHGAQVRVAAPPELAEAVRRRLEGALAAAREPAPSYRLPEPAVRAGAPRQKTSSLDRLPRLLDLVSYVTANQGADLAETARLFHISTAQLVKDLNLLFVCGAPGYGPDQLIEADWESGSIFIRNADEIAQPVRLGLDEALSLVVGLQALETVPGVGDRRALTTALRKLLEATGGDDGFRAVAADFDDAQAAPYVQQLQDAVLAHQTLSMEYLVPSRDEVTVRQIDPLQVFAQDGHWYLSAWCHKQQGKRQFRVDRIRSLAASGRHFAGPEGPDAGFPQSLFTPRESDEHVVLRISARLATLAEQYNAVRRVSLADGGIVAELRLASTALVPGLVARHGGEVSVLEPAGLAAGTLAWLREAAEAAGPLAATCRKGA</sequence>
<evidence type="ECO:0000259" key="3">
    <source>
        <dbReference type="Pfam" id="PF25583"/>
    </source>
</evidence>
<dbReference type="PANTHER" id="PTHR34580:SF1">
    <property type="entry name" value="PROTEIN PAFC"/>
    <property type="match status" value="1"/>
</dbReference>
<dbReference type="EMBL" id="JAKLTQ010000005">
    <property type="protein sequence ID" value="MCG2622147.1"/>
    <property type="molecule type" value="Genomic_DNA"/>
</dbReference>
<dbReference type="Pfam" id="PF25583">
    <property type="entry name" value="WCX"/>
    <property type="match status" value="2"/>
</dbReference>
<dbReference type="Pfam" id="PF19187">
    <property type="entry name" value="HTH_PafC"/>
    <property type="match status" value="1"/>
</dbReference>
<proteinExistence type="predicted"/>
<dbReference type="InterPro" id="IPR026881">
    <property type="entry name" value="WYL_dom"/>
</dbReference>
<name>A0ABS9L6N0_9MICC</name>
<dbReference type="Proteomes" id="UP001165368">
    <property type="component" value="Unassembled WGS sequence"/>
</dbReference>
<feature type="domain" description="PafC HTH" evidence="2">
    <location>
        <begin position="348"/>
        <end position="461"/>
    </location>
</feature>
<dbReference type="RefSeq" id="WP_237820163.1">
    <property type="nucleotide sequence ID" value="NZ_JAKLTQ010000005.1"/>
</dbReference>
<dbReference type="InterPro" id="IPR043839">
    <property type="entry name" value="PafC_HTH"/>
</dbReference>
<feature type="domain" description="WYL" evidence="1">
    <location>
        <begin position="150"/>
        <end position="213"/>
    </location>
</feature>
<dbReference type="Pfam" id="PF13280">
    <property type="entry name" value="WYL"/>
    <property type="match status" value="2"/>
</dbReference>
<comment type="caution">
    <text evidence="4">The sequence shown here is derived from an EMBL/GenBank/DDBJ whole genome shotgun (WGS) entry which is preliminary data.</text>
</comment>
<reference evidence="4" key="1">
    <citation type="submission" date="2022-01" db="EMBL/GenBank/DDBJ databases">
        <authorList>
            <person name="Jo J.-H."/>
            <person name="Im W.-T."/>
        </authorList>
    </citation>
    <scope>NUCLEOTIDE SEQUENCE</scope>
    <source>
        <strain evidence="4">I2-34</strain>
    </source>
</reference>
<dbReference type="PANTHER" id="PTHR34580">
    <property type="match status" value="1"/>
</dbReference>